<evidence type="ECO:0000313" key="1">
    <source>
        <dbReference type="EMBL" id="MDR7191455.1"/>
    </source>
</evidence>
<dbReference type="InterPro" id="IPR011051">
    <property type="entry name" value="RmlC_Cupin_sf"/>
</dbReference>
<dbReference type="Pfam" id="PF05962">
    <property type="entry name" value="HutD"/>
    <property type="match status" value="1"/>
</dbReference>
<sequence length="206" mass="22673">MSAQSSGQFSSFQRIDAHEARRLRWRNNLGWTREIHAEPGAEAGAWTWRLSIAEIEQPAAFSRFEGVERELMLLAGDGLTLRFDDGQVSDLQPPHARLRFAGERALRGEPAGPAVSALNLMWHPGEVVASTWHRPLVGTMVVFVDTGDCWMVHLLAGQARLAGTHMRPLERGDTLLLRAPGGRCRHVLDGGGEVLLARFQRAAPAA</sequence>
<dbReference type="PANTHER" id="PTHR37943">
    <property type="entry name" value="PROTEIN VES"/>
    <property type="match status" value="1"/>
</dbReference>
<dbReference type="RefSeq" id="WP_310231686.1">
    <property type="nucleotide sequence ID" value="NZ_JAVDWO010000001.1"/>
</dbReference>
<organism evidence="1 2">
    <name type="scientific">Luteimonas terrae</name>
    <dbReference type="NCBI Taxonomy" id="1530191"/>
    <lineage>
        <taxon>Bacteria</taxon>
        <taxon>Pseudomonadati</taxon>
        <taxon>Pseudomonadota</taxon>
        <taxon>Gammaproteobacteria</taxon>
        <taxon>Lysobacterales</taxon>
        <taxon>Lysobacteraceae</taxon>
        <taxon>Luteimonas</taxon>
    </lineage>
</organism>
<evidence type="ECO:0000313" key="2">
    <source>
        <dbReference type="Proteomes" id="UP001256588"/>
    </source>
</evidence>
<dbReference type="InterPro" id="IPR014710">
    <property type="entry name" value="RmlC-like_jellyroll"/>
</dbReference>
<dbReference type="SUPFAM" id="SSF51182">
    <property type="entry name" value="RmlC-like cupins"/>
    <property type="match status" value="1"/>
</dbReference>
<proteinExistence type="predicted"/>
<dbReference type="EMBL" id="JAVDWO010000001">
    <property type="protein sequence ID" value="MDR7191455.1"/>
    <property type="molecule type" value="Genomic_DNA"/>
</dbReference>
<keyword evidence="2" id="KW-1185">Reference proteome</keyword>
<name>A0ABU1XRU2_9GAMM</name>
<dbReference type="Gene3D" id="2.60.120.10">
    <property type="entry name" value="Jelly Rolls"/>
    <property type="match status" value="1"/>
</dbReference>
<accession>A0ABU1XRU2</accession>
<dbReference type="PANTHER" id="PTHR37943:SF1">
    <property type="entry name" value="PROTEIN VES"/>
    <property type="match status" value="1"/>
</dbReference>
<comment type="caution">
    <text evidence="1">The sequence shown here is derived from an EMBL/GenBank/DDBJ whole genome shotgun (WGS) entry which is preliminary data.</text>
</comment>
<reference evidence="1 2" key="1">
    <citation type="submission" date="2023-07" db="EMBL/GenBank/DDBJ databases">
        <title>Sorghum-associated microbial communities from plants grown in Nebraska, USA.</title>
        <authorList>
            <person name="Schachtman D."/>
        </authorList>
    </citation>
    <scope>NUCLEOTIDE SEQUENCE [LARGE SCALE GENOMIC DNA]</scope>
    <source>
        <strain evidence="1 2">4099</strain>
    </source>
</reference>
<dbReference type="Proteomes" id="UP001256588">
    <property type="component" value="Unassembled WGS sequence"/>
</dbReference>
<dbReference type="InterPro" id="IPR010282">
    <property type="entry name" value="Uncharacterised_HutD/Ves"/>
</dbReference>
<dbReference type="CDD" id="cd20293">
    <property type="entry name" value="cupin_HutD_N"/>
    <property type="match status" value="1"/>
</dbReference>
<gene>
    <name evidence="1" type="ORF">J2W68_000157</name>
</gene>
<protein>
    <submittedName>
        <fullName evidence="1">Environmental stress-induced protein Ves</fullName>
    </submittedName>
</protein>